<dbReference type="AlphaFoldDB" id="A0A562B4W7"/>
<comment type="caution">
    <text evidence="2">The sequence shown here is derived from an EMBL/GenBank/DDBJ whole genome shotgun (WGS) entry which is preliminary data.</text>
</comment>
<evidence type="ECO:0000313" key="2">
    <source>
        <dbReference type="EMBL" id="TWG79940.1"/>
    </source>
</evidence>
<sequence>MKQPPRSISPRSSVNSVLFSSGAMLQVPTRAPSSGPTLIRLLARLTEVEAPEPGRSLAAELGQWLGWTDAVALSSALNGGAQPATSREAVASEDVASEDVARDCARVRAALAKAINDNGSSASRSRAQTRVQPPGDGYTTADYAIHRQRYLSLQQSMETPIAALRGRLRALLSAQGADMARLAAVDAVMERVLGAREQALLIAVPSMLEAHFERLRQAGETAQARDQRAPAAWLRAFRDDMRAVLLAELDIRFQPVEGLLAALRAS</sequence>
<evidence type="ECO:0000256" key="1">
    <source>
        <dbReference type="SAM" id="MobiDB-lite"/>
    </source>
</evidence>
<accession>A0A562B4W7</accession>
<organism evidence="2 3">
    <name type="scientific">Cupriavidus gilardii J11</name>
    <dbReference type="NCBI Taxonomy" id="936133"/>
    <lineage>
        <taxon>Bacteria</taxon>
        <taxon>Pseudomonadati</taxon>
        <taxon>Pseudomonadota</taxon>
        <taxon>Betaproteobacteria</taxon>
        <taxon>Burkholderiales</taxon>
        <taxon>Burkholderiaceae</taxon>
        <taxon>Cupriavidus</taxon>
    </lineage>
</organism>
<dbReference type="EMBL" id="VLJN01000053">
    <property type="protein sequence ID" value="TWG79940.1"/>
    <property type="molecule type" value="Genomic_DNA"/>
</dbReference>
<dbReference type="Proteomes" id="UP000318141">
    <property type="component" value="Unassembled WGS sequence"/>
</dbReference>
<reference evidence="2 3" key="1">
    <citation type="submission" date="2019-07" db="EMBL/GenBank/DDBJ databases">
        <title>Genome sequencing of lignin-degrading bacterial isolates.</title>
        <authorList>
            <person name="Gladden J."/>
        </authorList>
    </citation>
    <scope>NUCLEOTIDE SEQUENCE [LARGE SCALE GENOMIC DNA]</scope>
    <source>
        <strain evidence="2 3">J11</strain>
    </source>
</reference>
<proteinExistence type="predicted"/>
<keyword evidence="3" id="KW-1185">Reference proteome</keyword>
<gene>
    <name evidence="2" type="ORF">L602_005700000020</name>
</gene>
<evidence type="ECO:0000313" key="3">
    <source>
        <dbReference type="Proteomes" id="UP000318141"/>
    </source>
</evidence>
<name>A0A562B4W7_9BURK</name>
<feature type="compositionally biased region" description="Polar residues" evidence="1">
    <location>
        <begin position="118"/>
        <end position="131"/>
    </location>
</feature>
<protein>
    <submittedName>
        <fullName evidence="2">Uncharacterized protein DUF3348</fullName>
    </submittedName>
</protein>
<dbReference type="InterPro" id="IPR021783">
    <property type="entry name" value="DUF3348"/>
</dbReference>
<feature type="region of interest" description="Disordered" evidence="1">
    <location>
        <begin position="118"/>
        <end position="137"/>
    </location>
</feature>
<dbReference type="Pfam" id="PF11828">
    <property type="entry name" value="DUF3348"/>
    <property type="match status" value="1"/>
</dbReference>